<proteinExistence type="predicted"/>
<feature type="transmembrane region" description="Helical" evidence="1">
    <location>
        <begin position="332"/>
        <end position="351"/>
    </location>
</feature>
<feature type="transmembrane region" description="Helical" evidence="1">
    <location>
        <begin position="385"/>
        <end position="405"/>
    </location>
</feature>
<feature type="transmembrane region" description="Helical" evidence="1">
    <location>
        <begin position="864"/>
        <end position="884"/>
    </location>
</feature>
<feature type="transmembrane region" description="Helical" evidence="1">
    <location>
        <begin position="426"/>
        <end position="449"/>
    </location>
</feature>
<name>A0A2T7UXP3_9RHOB</name>
<dbReference type="RefSeq" id="WP_107749845.1">
    <property type="nucleotide sequence ID" value="NZ_QBKF01000001.1"/>
</dbReference>
<dbReference type="Pfam" id="PF00873">
    <property type="entry name" value="ACR_tran"/>
    <property type="match status" value="1"/>
</dbReference>
<dbReference type="AlphaFoldDB" id="A0A2T7UXP3"/>
<dbReference type="InterPro" id="IPR001036">
    <property type="entry name" value="Acrflvin-R"/>
</dbReference>
<dbReference type="Gene3D" id="1.20.1640.10">
    <property type="entry name" value="Multidrug efflux transporter AcrB transmembrane domain"/>
    <property type="match status" value="2"/>
</dbReference>
<feature type="transmembrane region" description="Helical" evidence="1">
    <location>
        <begin position="890"/>
        <end position="915"/>
    </location>
</feature>
<dbReference type="SUPFAM" id="SSF82866">
    <property type="entry name" value="Multidrug efflux transporter AcrB transmembrane domain"/>
    <property type="match status" value="2"/>
</dbReference>
<sequence>MNLSTWSIRHPVPPIALFVVLCIAGLVSFARLPVTEMPNVDLPVITIDVSAPGTAPSEIASQVIQPIEDEVSDIAGLRHIQATARDGSAQLVVEFEFGTNTDRALNDVKDAVTAARSSMPDTATDPVVQRLDFTGRPILTYAVADRTRSIEDLSSFVDDVVARSLQGAEGVGSVSRLGGAEREIRVDLDPDRLLALTLSASSISQQLAQTNLDQGGGQGDLFGSEYVIRALGSAPTLAQLAATPIRLPSGQTVPLNQLGTVTDGAGEAETFALFNGRPVVAFGVFRATGASDLVAADSARARLAELQEQYPDTVFSLIDDATITTEATFDSAMNTLYEGAALAILVVFLFLRNWRATVVAFIALPLSAIPTFIVMDLLGFSLNTISLLGITLVVGILVDDAIVEIENIDRHIHMGKPAYEAAMEAATEIGTTVIAISLTIVAVFAPVSFMGGVAGEFFKQFGLTVAVAVLFSLTVARLITPLFAAHFMRSKPGAGDHEVKDGFLMRGYLRMLTWTLHHRLVTLLAGVLIFGVSIYSATLLPQEFIPPSDAGRSVVSVELPPGTTLREARVVAQQVSERIQQVPEVQRVFVNGSSATTLSIQVNYGDKETRERPWTAINAEIEERLADLPDLRVFVLGAEGQRDITINVLADTEAGVTEAATALLHQMGEVPLIRHPSSEAALLRPEIQIVPDPERAAQLGVTAATLASAIRVATIGDIDANLAQFSVDDERIPIRVRLNEEARSDISRLAGFRVPSSQGTMVPLFAVADVNLASGVSVIERYDRRYRVSIQADLAPGAYLGPATAAIEALPAALNMPPGTQIQPSGDVEVMGEIFASFGLAMGAGLMLVYVVLVLLFNSFVTPLTIMLSLPLAIGGAIFALYLYGAGIGLSVVIGFLMLMGIVTKNAIMLVEFALEGIKDGKDRAAAMIDAGHKRARPIIMTTIAMTAGMIPSALAHSTGGEFRAPMAIAVIGGLLLSTALSLVFVPSLFSVMEGLKDRLRWLLSKVFGSDTLAAHRRH</sequence>
<feature type="transmembrane region" description="Helical" evidence="1">
    <location>
        <begin position="967"/>
        <end position="992"/>
    </location>
</feature>
<comment type="caution">
    <text evidence="2">The sequence shown here is derived from an EMBL/GenBank/DDBJ whole genome shotgun (WGS) entry which is preliminary data.</text>
</comment>
<accession>A0A2T7UXP3</accession>
<keyword evidence="1" id="KW-0472">Membrane</keyword>
<dbReference type="PANTHER" id="PTHR32063:SF77">
    <property type="entry name" value="ACR FAMILY TRANSPORT PROTEIN"/>
    <property type="match status" value="1"/>
</dbReference>
<feature type="transmembrane region" description="Helical" evidence="1">
    <location>
        <begin position="461"/>
        <end position="484"/>
    </location>
</feature>
<feature type="transmembrane region" description="Helical" evidence="1">
    <location>
        <begin position="834"/>
        <end position="857"/>
    </location>
</feature>
<evidence type="ECO:0000313" key="2">
    <source>
        <dbReference type="EMBL" id="PVE49341.1"/>
    </source>
</evidence>
<keyword evidence="3" id="KW-1185">Reference proteome</keyword>
<gene>
    <name evidence="2" type="ORF">DDE23_02755</name>
</gene>
<feature type="transmembrane region" description="Helical" evidence="1">
    <location>
        <begin position="936"/>
        <end position="955"/>
    </location>
</feature>
<keyword evidence="1" id="KW-0812">Transmembrane</keyword>
<reference evidence="2 3" key="1">
    <citation type="journal article" date="2011" name="Syst. Appl. Microbiol.">
        <title>Defluviimonas denitrificans gen. nov., sp. nov., and Pararhodobacter aggregans gen. nov., sp. nov., non-phototrophic Rhodobacteraceae from the biofilter of a marine aquaculture.</title>
        <authorList>
            <person name="Foesel B.U."/>
            <person name="Drake H.L."/>
            <person name="Schramm A."/>
        </authorList>
    </citation>
    <scope>NUCLEOTIDE SEQUENCE [LARGE SCALE GENOMIC DNA]</scope>
    <source>
        <strain evidence="2 3">D1-19</strain>
    </source>
</reference>
<protein>
    <submittedName>
        <fullName evidence="2">ABC transporter permease</fullName>
    </submittedName>
</protein>
<dbReference type="GO" id="GO:0042910">
    <property type="term" value="F:xenobiotic transmembrane transporter activity"/>
    <property type="evidence" value="ECO:0007669"/>
    <property type="project" value="TreeGrafter"/>
</dbReference>
<evidence type="ECO:0000256" key="1">
    <source>
        <dbReference type="SAM" id="Phobius"/>
    </source>
</evidence>
<dbReference type="Gene3D" id="3.30.70.1430">
    <property type="entry name" value="Multidrug efflux transporter AcrB pore domain"/>
    <property type="match status" value="2"/>
</dbReference>
<feature type="transmembrane region" description="Helical" evidence="1">
    <location>
        <begin position="520"/>
        <end position="540"/>
    </location>
</feature>
<dbReference type="Gene3D" id="3.30.2090.10">
    <property type="entry name" value="Multidrug efflux transporter AcrB TolC docking domain, DN and DC subdomains"/>
    <property type="match status" value="2"/>
</dbReference>
<dbReference type="OrthoDB" id="9807350at2"/>
<dbReference type="SUPFAM" id="SSF82714">
    <property type="entry name" value="Multidrug efflux transporter AcrB TolC docking domain, DN and DC subdomains"/>
    <property type="match status" value="2"/>
</dbReference>
<dbReference type="Gene3D" id="3.30.70.1440">
    <property type="entry name" value="Multidrug efflux transporter AcrB pore domain"/>
    <property type="match status" value="1"/>
</dbReference>
<organism evidence="2 3">
    <name type="scientific">Pararhodobacter aggregans</name>
    <dbReference type="NCBI Taxonomy" id="404875"/>
    <lineage>
        <taxon>Bacteria</taxon>
        <taxon>Pseudomonadati</taxon>
        <taxon>Pseudomonadota</taxon>
        <taxon>Alphaproteobacteria</taxon>
        <taxon>Rhodobacterales</taxon>
        <taxon>Paracoccaceae</taxon>
        <taxon>Pararhodobacter</taxon>
    </lineage>
</organism>
<dbReference type="PRINTS" id="PR00702">
    <property type="entry name" value="ACRIFLAVINRP"/>
</dbReference>
<evidence type="ECO:0000313" key="3">
    <source>
        <dbReference type="Proteomes" id="UP000244810"/>
    </source>
</evidence>
<dbReference type="EMBL" id="QDDR01000001">
    <property type="protein sequence ID" value="PVE49341.1"/>
    <property type="molecule type" value="Genomic_DNA"/>
</dbReference>
<dbReference type="Proteomes" id="UP000244810">
    <property type="component" value="Unassembled WGS sequence"/>
</dbReference>
<dbReference type="SUPFAM" id="SSF82693">
    <property type="entry name" value="Multidrug efflux transporter AcrB pore domain, PN1, PN2, PC1 and PC2 subdomains"/>
    <property type="match status" value="3"/>
</dbReference>
<dbReference type="InterPro" id="IPR027463">
    <property type="entry name" value="AcrB_DN_DC_subdom"/>
</dbReference>
<dbReference type="Gene3D" id="3.30.70.1320">
    <property type="entry name" value="Multidrug efflux transporter AcrB pore domain like"/>
    <property type="match status" value="1"/>
</dbReference>
<feature type="transmembrane region" description="Helical" evidence="1">
    <location>
        <begin position="358"/>
        <end position="379"/>
    </location>
</feature>
<keyword evidence="1" id="KW-1133">Transmembrane helix</keyword>
<dbReference type="PANTHER" id="PTHR32063">
    <property type="match status" value="1"/>
</dbReference>
<dbReference type="GO" id="GO:0005886">
    <property type="term" value="C:plasma membrane"/>
    <property type="evidence" value="ECO:0007669"/>
    <property type="project" value="TreeGrafter"/>
</dbReference>